<dbReference type="InterPro" id="IPR048395">
    <property type="entry name" value="Glyco_hydro_31_C"/>
</dbReference>
<dbReference type="SUPFAM" id="SSF51011">
    <property type="entry name" value="Glycosyl hydrolase domain"/>
    <property type="match status" value="1"/>
</dbReference>
<dbReference type="InterPro" id="IPR017853">
    <property type="entry name" value="GH"/>
</dbReference>
<dbReference type="Pfam" id="PF01055">
    <property type="entry name" value="Glyco_hydro_31_2nd"/>
    <property type="match status" value="1"/>
</dbReference>
<evidence type="ECO:0000256" key="2">
    <source>
        <dbReference type="ARBA" id="ARBA00007806"/>
    </source>
</evidence>
<protein>
    <recommendedName>
        <fullName evidence="3">alpha-glucosidase</fullName>
        <ecNumber evidence="3">3.2.1.20</ecNumber>
    </recommendedName>
</protein>
<evidence type="ECO:0000256" key="1">
    <source>
        <dbReference type="ARBA" id="ARBA00001657"/>
    </source>
</evidence>
<evidence type="ECO:0000313" key="12">
    <source>
        <dbReference type="Proteomes" id="UP000490939"/>
    </source>
</evidence>
<dbReference type="SUPFAM" id="SSF51445">
    <property type="entry name" value="(Trans)glycosidases"/>
    <property type="match status" value="1"/>
</dbReference>
<evidence type="ECO:0000313" key="7">
    <source>
        <dbReference type="EMBL" id="KAE9963769.1"/>
    </source>
</evidence>
<organism evidence="7 10">
    <name type="scientific">Venturia inaequalis</name>
    <name type="common">Apple scab fungus</name>
    <dbReference type="NCBI Taxonomy" id="5025"/>
    <lineage>
        <taxon>Eukaryota</taxon>
        <taxon>Fungi</taxon>
        <taxon>Dikarya</taxon>
        <taxon>Ascomycota</taxon>
        <taxon>Pezizomycotina</taxon>
        <taxon>Dothideomycetes</taxon>
        <taxon>Pleosporomycetidae</taxon>
        <taxon>Venturiales</taxon>
        <taxon>Venturiaceae</taxon>
        <taxon>Venturia</taxon>
    </lineage>
</organism>
<dbReference type="AlphaFoldDB" id="A0A8H3U7T2"/>
<evidence type="ECO:0000256" key="3">
    <source>
        <dbReference type="ARBA" id="ARBA00012741"/>
    </source>
</evidence>
<dbReference type="EMBL" id="WNWS01000273">
    <property type="protein sequence ID" value="KAE9972309.1"/>
    <property type="molecule type" value="Genomic_DNA"/>
</dbReference>
<evidence type="ECO:0000313" key="11">
    <source>
        <dbReference type="Proteomes" id="UP000447873"/>
    </source>
</evidence>
<accession>A0A8H3U7T2</accession>
<dbReference type="InterPro" id="IPR000322">
    <property type="entry name" value="Glyco_hydro_31_TIM"/>
</dbReference>
<comment type="caution">
    <text evidence="7">The sequence shown here is derived from an EMBL/GenBank/DDBJ whole genome shotgun (WGS) entry which is preliminary data.</text>
</comment>
<dbReference type="GO" id="GO:0006491">
    <property type="term" value="P:N-glycan processing"/>
    <property type="evidence" value="ECO:0007669"/>
    <property type="project" value="TreeGrafter"/>
</dbReference>
<dbReference type="Pfam" id="PF21365">
    <property type="entry name" value="Glyco_hydro_31_3rd"/>
    <property type="match status" value="1"/>
</dbReference>
<sequence>MPNMNDYKFPSKPLANPDSTITGKNYRFTLIDDKLLRYEWSADGKFEDRASTFAINRKFPKPEFRIEETDSQLEIFTPRYHLIYDKQRFSENGLVVQFTSKQSEWGGEWRYGYGPQQNLGGTARTLDGVDGRCDMGAGILSRVGYAALDDTGTMLFDGEGFVGTRLEGDRIDGYLFAYGFDLRGAMKSFYAVSGSQPVVPRWCLGNWWSRYHDYTADEYLELMDDFKKKEIPMSVAVIDMDWHIVHGDDVPHVGWTGYTWDKKLFPDPGAFTKALHDRKLKTTLNDHPHAGVWHHEDSYEEMAKVLGHDTTNKKPILFDPTSQEFMHAFLHVLHRNLEKEGCDFWWIDWQQGSHSRVPGLDPLWLLNHFHFIDQEQVKGKSEALIFSRYAGPGSHRYPVGFSGDAFATWPSLEFQPEFTATASNIGYGWWSHDIGGHLPGFRDDECATRWIQLGVFSPILRLHSTRSRWMSKEPWLYRSECETAMRDAMQLRHRLVPYIYSENANTPTSSMPLVQPIYWNFPERNIAYKFPNQFYFGSELVVSPVVTPRDPRTNLAKTKVWVPPARHVDLLAGLIYDGDREIDVYRSLNDVPVLAKEGTIIPLDGAKVPANGCGNPDAFEVLVVVGQDGNYNILEDTRDDAKPVETESPRSILIDYKQAEGKLTVDGYGRAWTFRFISFTDDLSNIKVSSSDAEVSVTSTPTPSLTVTIPTTTDKITIELGPNPQLAVLDNTKSISDILVNYQININIKDEIWKALTAEQATITKMGRLLSLGLEEALVGPLVEFLVADSRSINGGMTKEKQYAGVIAQGD</sequence>
<comment type="catalytic activity">
    <reaction evidence="1">
        <text>Hydrolysis of terminal, non-reducing (1-&gt;4)-linked alpha-D-glucose residues with release of alpha-D-glucose.</text>
        <dbReference type="EC" id="3.2.1.20"/>
    </reaction>
</comment>
<evidence type="ECO:0000259" key="5">
    <source>
        <dbReference type="Pfam" id="PF01055"/>
    </source>
</evidence>
<comment type="similarity">
    <text evidence="2 4">Belongs to the glycosyl hydrolase 31 family.</text>
</comment>
<keyword evidence="4" id="KW-0326">Glycosidase</keyword>
<evidence type="ECO:0000313" key="9">
    <source>
        <dbReference type="EMBL" id="KAE9985254.1"/>
    </source>
</evidence>
<dbReference type="Proteomes" id="UP000490939">
    <property type="component" value="Unassembled WGS sequence"/>
</dbReference>
<dbReference type="OrthoDB" id="1334205at2759"/>
<dbReference type="Proteomes" id="UP000433883">
    <property type="component" value="Unassembled WGS sequence"/>
</dbReference>
<dbReference type="PANTHER" id="PTHR22762">
    <property type="entry name" value="ALPHA-GLUCOSIDASE"/>
    <property type="match status" value="1"/>
</dbReference>
<feature type="domain" description="Glycoside hydrolase family 31 TIM barrel" evidence="5">
    <location>
        <begin position="197"/>
        <end position="501"/>
    </location>
</feature>
<evidence type="ECO:0000313" key="10">
    <source>
        <dbReference type="Proteomes" id="UP000433883"/>
    </source>
</evidence>
<gene>
    <name evidence="7" type="ORF">BLS_008924</name>
    <name evidence="9" type="ORF">EG327_004777</name>
    <name evidence="8" type="ORF">EG328_005088</name>
</gene>
<feature type="domain" description="Glycosyl hydrolase family 31 C-terminal" evidence="6">
    <location>
        <begin position="511"/>
        <end position="601"/>
    </location>
</feature>
<keyword evidence="4" id="KW-0378">Hydrolase</keyword>
<dbReference type="EMBL" id="WNWR01000280">
    <property type="protein sequence ID" value="KAE9985254.1"/>
    <property type="molecule type" value="Genomic_DNA"/>
</dbReference>
<evidence type="ECO:0000259" key="6">
    <source>
        <dbReference type="Pfam" id="PF21365"/>
    </source>
</evidence>
<dbReference type="EMBL" id="WNWQ01000786">
    <property type="protein sequence ID" value="KAE9963769.1"/>
    <property type="molecule type" value="Genomic_DNA"/>
</dbReference>
<dbReference type="Proteomes" id="UP000447873">
    <property type="component" value="Unassembled WGS sequence"/>
</dbReference>
<dbReference type="Gene3D" id="3.20.20.80">
    <property type="entry name" value="Glycosidases"/>
    <property type="match status" value="1"/>
</dbReference>
<keyword evidence="12" id="KW-1185">Reference proteome</keyword>
<evidence type="ECO:0000313" key="8">
    <source>
        <dbReference type="EMBL" id="KAE9972309.1"/>
    </source>
</evidence>
<dbReference type="CDD" id="cd06595">
    <property type="entry name" value="GH31_u1"/>
    <property type="match status" value="1"/>
</dbReference>
<evidence type="ECO:0000256" key="4">
    <source>
        <dbReference type="RuleBase" id="RU361185"/>
    </source>
</evidence>
<reference evidence="7 10" key="1">
    <citation type="submission" date="2019-11" db="EMBL/GenBank/DDBJ databases">
        <title>Venturia inaequalis Genome Resource.</title>
        <authorList>
            <person name="Lichtner F.J."/>
        </authorList>
    </citation>
    <scope>NUCLEOTIDE SEQUENCE [LARGE SCALE GENOMIC DNA]</scope>
    <source>
        <strain evidence="8 11">120213</strain>
        <strain evidence="7">Bline_iso_100314</strain>
        <strain evidence="9 12">DMI_063113</strain>
    </source>
</reference>
<name>A0A8H3U7T2_VENIN</name>
<dbReference type="EC" id="3.2.1.20" evidence="3"/>
<dbReference type="GO" id="GO:0005975">
    <property type="term" value="P:carbohydrate metabolic process"/>
    <property type="evidence" value="ECO:0007669"/>
    <property type="project" value="InterPro"/>
</dbReference>
<proteinExistence type="inferred from homology"/>
<dbReference type="PANTHER" id="PTHR22762:SF89">
    <property type="entry name" value="ALPHA-XYLOSIDASE"/>
    <property type="match status" value="1"/>
</dbReference>
<dbReference type="GO" id="GO:0004558">
    <property type="term" value="F:alpha-1,4-glucosidase activity"/>
    <property type="evidence" value="ECO:0007669"/>
    <property type="project" value="UniProtKB-EC"/>
</dbReference>